<reference evidence="2" key="1">
    <citation type="submission" date="2018-08" db="EMBL/GenBank/DDBJ databases">
        <title>Oryza nivara genomic DNA, chromosome 11, BAC clone:BBa0090K11.</title>
        <authorList>
            <person name="Wu J."/>
            <person name="Kanamori H."/>
        </authorList>
    </citation>
    <scope>NUCLEOTIDE SEQUENCE</scope>
    <source>
        <strain evidence="2">W0106</strain>
    </source>
</reference>
<protein>
    <submittedName>
        <fullName evidence="2">Uncharacterized protein</fullName>
    </submittedName>
</protein>
<dbReference type="AlphaFoldDB" id="A0A679BBV4"/>
<dbReference type="EMBL" id="AP018876">
    <property type="protein sequence ID" value="BBF89921.1"/>
    <property type="molecule type" value="Genomic_DNA"/>
</dbReference>
<sequence>MHAILSCGGGTIVRLCERLQQFRHAVATASANFCTPSLLVAGARRKALGTVPISLRPVTRTPRCRLFPFLSGHLPTGHTISPSPSGCSCRTPFFSPSRLTIATGDAGPERSAGLRRVRGPRSSLRVNPQGNGGGAVPVAIPTCKAIQELNCTDI</sequence>
<name>A0A679BBV4_ORYNI</name>
<accession>A0A679BBV4</accession>
<proteinExistence type="predicted"/>
<feature type="region of interest" description="Disordered" evidence="1">
    <location>
        <begin position="101"/>
        <end position="131"/>
    </location>
</feature>
<gene>
    <name evidence="2" type="primary">BBa0090K11.34</name>
</gene>
<evidence type="ECO:0000256" key="1">
    <source>
        <dbReference type="SAM" id="MobiDB-lite"/>
    </source>
</evidence>
<organism evidence="2">
    <name type="scientific">Oryza nivara</name>
    <name type="common">Indian wild rice</name>
    <name type="synonym">Oryza sativa f. spontanea</name>
    <dbReference type="NCBI Taxonomy" id="4536"/>
    <lineage>
        <taxon>Eukaryota</taxon>
        <taxon>Viridiplantae</taxon>
        <taxon>Streptophyta</taxon>
        <taxon>Embryophyta</taxon>
        <taxon>Tracheophyta</taxon>
        <taxon>Spermatophyta</taxon>
        <taxon>Magnoliopsida</taxon>
        <taxon>Liliopsida</taxon>
        <taxon>Poales</taxon>
        <taxon>Poaceae</taxon>
        <taxon>BOP clade</taxon>
        <taxon>Oryzoideae</taxon>
        <taxon>Oryzeae</taxon>
        <taxon>Oryzinae</taxon>
        <taxon>Oryza</taxon>
    </lineage>
</organism>
<evidence type="ECO:0000313" key="2">
    <source>
        <dbReference type="EMBL" id="BBF89921.1"/>
    </source>
</evidence>